<comment type="caution">
    <text evidence="1">The sequence shown here is derived from an EMBL/GenBank/DDBJ whole genome shotgun (WGS) entry which is preliminary data.</text>
</comment>
<evidence type="ECO:0000313" key="2">
    <source>
        <dbReference type="Proteomes" id="UP000614216"/>
    </source>
</evidence>
<dbReference type="EMBL" id="JAEUGD010000014">
    <property type="protein sequence ID" value="MBL6445524.1"/>
    <property type="molecule type" value="Genomic_DNA"/>
</dbReference>
<reference evidence="1" key="1">
    <citation type="submission" date="2021-01" db="EMBL/GenBank/DDBJ databases">
        <title>Fulvivirga kasyanovii gen. nov., sp nov., a novel member of the phylum Bacteroidetes isolated from seawater in a mussel farm.</title>
        <authorList>
            <person name="Zhao L.-H."/>
            <person name="Wang Z.-J."/>
        </authorList>
    </citation>
    <scope>NUCLEOTIDE SEQUENCE</scope>
    <source>
        <strain evidence="1">29W222</strain>
    </source>
</reference>
<organism evidence="1 2">
    <name type="scientific">Fulvivirga marina</name>
    <dbReference type="NCBI Taxonomy" id="2494733"/>
    <lineage>
        <taxon>Bacteria</taxon>
        <taxon>Pseudomonadati</taxon>
        <taxon>Bacteroidota</taxon>
        <taxon>Cytophagia</taxon>
        <taxon>Cytophagales</taxon>
        <taxon>Fulvivirgaceae</taxon>
        <taxon>Fulvivirga</taxon>
    </lineage>
</organism>
<dbReference type="AlphaFoldDB" id="A0A937FTP5"/>
<sequence length="267" mass="30856">MGKLNLNFSYSFNGKIWNIISHHEKELLLLEVREDEKFQVHYNLLNTRTGQFVLEGLTFEESWWIGAASLTGNIILFYTFPDQDNPDVKDVFAYDFQLKKVLWKKEHQNIIDVAGGKAWLMDEDGETATCYNLLTGDSLKMNESSIISANGKGEVENKFLKKPFNYREGSDYFNTVSQFLAASVSLHIVKSVDYYEDDQVLIMSFYYPNKNNKLANDLLAVDHNGNHLLMEKLGDNLNGISDDTFFIYDNKLIFVKDNVNFFIYQLN</sequence>
<name>A0A937FTP5_9BACT</name>
<dbReference type="Proteomes" id="UP000614216">
    <property type="component" value="Unassembled WGS sequence"/>
</dbReference>
<proteinExistence type="predicted"/>
<dbReference type="InterPro" id="IPR032595">
    <property type="entry name" value="DUF4905"/>
</dbReference>
<evidence type="ECO:0000313" key="1">
    <source>
        <dbReference type="EMBL" id="MBL6445524.1"/>
    </source>
</evidence>
<dbReference type="Pfam" id="PF16248">
    <property type="entry name" value="DUF4905"/>
    <property type="match status" value="1"/>
</dbReference>
<keyword evidence="2" id="KW-1185">Reference proteome</keyword>
<gene>
    <name evidence="1" type="ORF">JMN32_04345</name>
</gene>
<accession>A0A937FTP5</accession>
<protein>
    <submittedName>
        <fullName evidence="1">DUF4905 domain-containing protein</fullName>
    </submittedName>
</protein>
<dbReference type="RefSeq" id="WP_202855064.1">
    <property type="nucleotide sequence ID" value="NZ_JAEUGD010000014.1"/>
</dbReference>